<evidence type="ECO:0000256" key="4">
    <source>
        <dbReference type="HAMAP-Rule" id="MF_01632"/>
    </source>
</evidence>
<keyword evidence="2 4" id="KW-0831">Ubiquinone biosynthesis</keyword>
<dbReference type="PANTHER" id="PTHR38683:SF1">
    <property type="entry name" value="CHORISMATE PYRUVATE-LYASE"/>
    <property type="match status" value="1"/>
</dbReference>
<keyword evidence="3 4" id="KW-0456">Lyase</keyword>
<keyword evidence="1 4" id="KW-0963">Cytoplasm</keyword>
<dbReference type="EMBL" id="FOHK01000005">
    <property type="protein sequence ID" value="SET21091.1"/>
    <property type="molecule type" value="Genomic_DNA"/>
</dbReference>
<dbReference type="UniPathway" id="UPA00232"/>
<feature type="binding site" evidence="4">
    <location>
        <position position="176"/>
    </location>
    <ligand>
        <name>substrate</name>
    </ligand>
</feature>
<keyword evidence="4" id="KW-0670">Pyruvate</keyword>
<dbReference type="GO" id="GO:0008813">
    <property type="term" value="F:chorismate lyase activity"/>
    <property type="evidence" value="ECO:0007669"/>
    <property type="project" value="UniProtKB-UniRule"/>
</dbReference>
<dbReference type="RefSeq" id="WP_093328572.1">
    <property type="nucleotide sequence ID" value="NZ_AP027363.1"/>
</dbReference>
<organism evidence="5 6">
    <name type="scientific">Thalassotalea agarivorans</name>
    <name type="common">Thalassomonas agarivorans</name>
    <dbReference type="NCBI Taxonomy" id="349064"/>
    <lineage>
        <taxon>Bacteria</taxon>
        <taxon>Pseudomonadati</taxon>
        <taxon>Pseudomonadota</taxon>
        <taxon>Gammaproteobacteria</taxon>
        <taxon>Alteromonadales</taxon>
        <taxon>Colwelliaceae</taxon>
        <taxon>Thalassotalea</taxon>
    </lineage>
</organism>
<evidence type="ECO:0000256" key="3">
    <source>
        <dbReference type="ARBA" id="ARBA00023239"/>
    </source>
</evidence>
<dbReference type="Proteomes" id="UP000199308">
    <property type="component" value="Unassembled WGS sequence"/>
</dbReference>
<comment type="function">
    <text evidence="4">Removes the pyruvyl group from chorismate, with concomitant aromatization of the ring, to provide 4-hydroxybenzoate (4HB) for the ubiquinone pathway.</text>
</comment>
<evidence type="ECO:0000313" key="6">
    <source>
        <dbReference type="Proteomes" id="UP000199308"/>
    </source>
</evidence>
<comment type="similarity">
    <text evidence="4">Belongs to the UbiC family.</text>
</comment>
<comment type="pathway">
    <text evidence="4">Cofactor biosynthesis; ubiquinone biosynthesis.</text>
</comment>
<dbReference type="STRING" id="349064.SAMN05660429_01263"/>
<feature type="binding site" evidence="4">
    <location>
        <position position="79"/>
    </location>
    <ligand>
        <name>substrate</name>
    </ligand>
</feature>
<dbReference type="SUPFAM" id="SSF64288">
    <property type="entry name" value="Chorismate lyase-like"/>
    <property type="match status" value="1"/>
</dbReference>
<feature type="binding site" evidence="4">
    <location>
        <position position="117"/>
    </location>
    <ligand>
        <name>substrate</name>
    </ligand>
</feature>
<dbReference type="InterPro" id="IPR028978">
    <property type="entry name" value="Chorismate_lyase_/UTRA_dom_sf"/>
</dbReference>
<dbReference type="Gene3D" id="3.40.1410.10">
    <property type="entry name" value="Chorismate lyase-like"/>
    <property type="match status" value="1"/>
</dbReference>
<dbReference type="AlphaFoldDB" id="A0A1I0CN65"/>
<dbReference type="InterPro" id="IPR007440">
    <property type="entry name" value="Chorismate--pyruvate_lyase"/>
</dbReference>
<reference evidence="5 6" key="1">
    <citation type="submission" date="2016-10" db="EMBL/GenBank/DDBJ databases">
        <authorList>
            <person name="de Groot N.N."/>
        </authorList>
    </citation>
    <scope>NUCLEOTIDE SEQUENCE [LARGE SCALE GENOMIC DNA]</scope>
    <source>
        <strain evidence="5 6">DSM 19706</strain>
    </source>
</reference>
<comment type="caution">
    <text evidence="4">Lacks conserved residue(s) required for the propagation of feature annotation.</text>
</comment>
<name>A0A1I0CN65_THASX</name>
<dbReference type="PANTHER" id="PTHR38683">
    <property type="entry name" value="CHORISMATE PYRUVATE-LYASE"/>
    <property type="match status" value="1"/>
</dbReference>
<dbReference type="EC" id="4.1.3.40" evidence="4"/>
<comment type="subcellular location">
    <subcellularLocation>
        <location evidence="4">Cytoplasm</location>
    </subcellularLocation>
</comment>
<evidence type="ECO:0000256" key="2">
    <source>
        <dbReference type="ARBA" id="ARBA00022688"/>
    </source>
</evidence>
<dbReference type="Pfam" id="PF04345">
    <property type="entry name" value="Chor_lyase"/>
    <property type="match status" value="1"/>
</dbReference>
<dbReference type="HAMAP" id="MF_01632">
    <property type="entry name" value="UbiC"/>
    <property type="match status" value="1"/>
</dbReference>
<comment type="catalytic activity">
    <reaction evidence="4">
        <text>chorismate = 4-hydroxybenzoate + pyruvate</text>
        <dbReference type="Rhea" id="RHEA:16505"/>
        <dbReference type="ChEBI" id="CHEBI:15361"/>
        <dbReference type="ChEBI" id="CHEBI:17879"/>
        <dbReference type="ChEBI" id="CHEBI:29748"/>
        <dbReference type="EC" id="4.1.3.40"/>
    </reaction>
</comment>
<accession>A0A1I0CN65</accession>
<evidence type="ECO:0000313" key="5">
    <source>
        <dbReference type="EMBL" id="SET21091.1"/>
    </source>
</evidence>
<sequence>MTTSSPLFPVTMPEKWQLPEQFSLSAKLLDWLSDSGSLTSRLKSLSDQFEVVVLGQQIQPCSEHEATEDIKADEQILVREVLLKCDDKPVVFARSLIPMSSLTGDQKALANVGNQSLGQLLFNDPALERTAFTVAEFSQSGPIISLCEHLGLQVSYPLYGRRSIFKLAGKPLSVAEIFLPDSFPYQQES</sequence>
<dbReference type="OrthoDB" id="9789493at2"/>
<protein>
    <recommendedName>
        <fullName evidence="4">Probable chorismate pyruvate-lyase</fullName>
        <shortName evidence="4">CL</shortName>
        <shortName evidence="4">CPL</shortName>
        <ecNumber evidence="4">4.1.3.40</ecNumber>
    </recommendedName>
</protein>
<evidence type="ECO:0000256" key="1">
    <source>
        <dbReference type="ARBA" id="ARBA00022490"/>
    </source>
</evidence>
<dbReference type="GO" id="GO:0005829">
    <property type="term" value="C:cytosol"/>
    <property type="evidence" value="ECO:0007669"/>
    <property type="project" value="TreeGrafter"/>
</dbReference>
<keyword evidence="6" id="KW-1185">Reference proteome</keyword>
<proteinExistence type="inferred from homology"/>
<dbReference type="GO" id="GO:0006744">
    <property type="term" value="P:ubiquinone biosynthetic process"/>
    <property type="evidence" value="ECO:0007669"/>
    <property type="project" value="UniProtKB-UniRule"/>
</dbReference>
<gene>
    <name evidence="4" type="primary">ubiC</name>
    <name evidence="5" type="ORF">SAMN05660429_01263</name>
</gene>
<dbReference type="GO" id="GO:0042866">
    <property type="term" value="P:pyruvate biosynthetic process"/>
    <property type="evidence" value="ECO:0007669"/>
    <property type="project" value="UniProtKB-UniRule"/>
</dbReference>